<proteinExistence type="predicted"/>
<dbReference type="EMBL" id="JACHJE010000031">
    <property type="protein sequence ID" value="MBB5130222.1"/>
    <property type="molecule type" value="Genomic_DNA"/>
</dbReference>
<keyword evidence="1" id="KW-1133">Transmembrane helix</keyword>
<gene>
    <name evidence="2" type="ORF">FHS32_007019</name>
</gene>
<reference evidence="2 3" key="1">
    <citation type="submission" date="2020-08" db="EMBL/GenBank/DDBJ databases">
        <title>Genomic Encyclopedia of Type Strains, Phase III (KMG-III): the genomes of soil and plant-associated and newly described type strains.</title>
        <authorList>
            <person name="Whitman W."/>
        </authorList>
    </citation>
    <scope>NUCLEOTIDE SEQUENCE [LARGE SCALE GENOMIC DNA]</scope>
    <source>
        <strain evidence="2 3">CECT 3226</strain>
    </source>
</reference>
<comment type="caution">
    <text evidence="2">The sequence shown here is derived from an EMBL/GenBank/DDBJ whole genome shotgun (WGS) entry which is preliminary data.</text>
</comment>
<sequence length="73" mass="8520">MRMWRWARWAALVLAVSWAVNWVVNLIQGEQGRDLWWPLVSTVIWAALTVYGFRTYRRIRTTTLPGITGRSSA</sequence>
<evidence type="ECO:0000256" key="1">
    <source>
        <dbReference type="SAM" id="Phobius"/>
    </source>
</evidence>
<name>A0A7W8BV55_9ACTN</name>
<organism evidence="2 3">
    <name type="scientific">Streptomyces griseoloalbus</name>
    <dbReference type="NCBI Taxonomy" id="67303"/>
    <lineage>
        <taxon>Bacteria</taxon>
        <taxon>Bacillati</taxon>
        <taxon>Actinomycetota</taxon>
        <taxon>Actinomycetes</taxon>
        <taxon>Kitasatosporales</taxon>
        <taxon>Streptomycetaceae</taxon>
        <taxon>Streptomyces</taxon>
    </lineage>
</organism>
<protein>
    <recommendedName>
        <fullName evidence="4">Integral membrane protein</fullName>
    </recommendedName>
</protein>
<keyword evidence="1" id="KW-0472">Membrane</keyword>
<keyword evidence="3" id="KW-1185">Reference proteome</keyword>
<dbReference type="Proteomes" id="UP000568022">
    <property type="component" value="Unassembled WGS sequence"/>
</dbReference>
<feature type="transmembrane region" description="Helical" evidence="1">
    <location>
        <begin position="35"/>
        <end position="53"/>
    </location>
</feature>
<evidence type="ECO:0000313" key="3">
    <source>
        <dbReference type="Proteomes" id="UP000568022"/>
    </source>
</evidence>
<accession>A0A7W8BV55</accession>
<evidence type="ECO:0008006" key="4">
    <source>
        <dbReference type="Google" id="ProtNLM"/>
    </source>
</evidence>
<keyword evidence="1" id="KW-0812">Transmembrane</keyword>
<dbReference type="AlphaFoldDB" id="A0A7W8BV55"/>
<evidence type="ECO:0000313" key="2">
    <source>
        <dbReference type="EMBL" id="MBB5130222.1"/>
    </source>
</evidence>